<gene>
    <name evidence="1" type="ORF">VP01_1300g4</name>
</gene>
<proteinExistence type="predicted"/>
<reference evidence="1 2" key="1">
    <citation type="submission" date="2015-08" db="EMBL/GenBank/DDBJ databases">
        <title>Next Generation Sequencing and Analysis of the Genome of Puccinia sorghi L Schw, the Causal Agent of Maize Common Rust.</title>
        <authorList>
            <person name="Rochi L."/>
            <person name="Burguener G."/>
            <person name="Darino M."/>
            <person name="Turjanski A."/>
            <person name="Kreff E."/>
            <person name="Dieguez M.J."/>
            <person name="Sacco F."/>
        </authorList>
    </citation>
    <scope>NUCLEOTIDE SEQUENCE [LARGE SCALE GENOMIC DNA]</scope>
    <source>
        <strain evidence="1 2">RO10H11247</strain>
    </source>
</reference>
<dbReference type="VEuPathDB" id="FungiDB:VP01_1300g4"/>
<name>A0A0L6VNB9_9BASI</name>
<accession>A0A0L6VNB9</accession>
<keyword evidence="2" id="KW-1185">Reference proteome</keyword>
<evidence type="ECO:0000313" key="2">
    <source>
        <dbReference type="Proteomes" id="UP000037035"/>
    </source>
</evidence>
<organism evidence="1 2">
    <name type="scientific">Puccinia sorghi</name>
    <dbReference type="NCBI Taxonomy" id="27349"/>
    <lineage>
        <taxon>Eukaryota</taxon>
        <taxon>Fungi</taxon>
        <taxon>Dikarya</taxon>
        <taxon>Basidiomycota</taxon>
        <taxon>Pucciniomycotina</taxon>
        <taxon>Pucciniomycetes</taxon>
        <taxon>Pucciniales</taxon>
        <taxon>Pucciniaceae</taxon>
        <taxon>Puccinia</taxon>
    </lineage>
</organism>
<dbReference type="AlphaFoldDB" id="A0A0L6VNB9"/>
<evidence type="ECO:0000313" key="1">
    <source>
        <dbReference type="EMBL" id="KNZ62194.1"/>
    </source>
</evidence>
<sequence>MNQYKPHEHSLFQQSTARCTGKKLMSSPPALNEAGQWSLILTSYQAQKPIGILGNCYQELEHTRITKGAECLWVQGFEIIYGTLLKMFLSQTELIITTQLALPMTAEYFLQKVLIPETALGLILEDLSSPMSDPFVSRQLKLRFIS</sequence>
<comment type="caution">
    <text evidence="1">The sequence shown here is derived from an EMBL/GenBank/DDBJ whole genome shotgun (WGS) entry which is preliminary data.</text>
</comment>
<protein>
    <submittedName>
        <fullName evidence="1">Uncharacterized protein</fullName>
    </submittedName>
</protein>
<dbReference type="EMBL" id="LAVV01003344">
    <property type="protein sequence ID" value="KNZ62194.1"/>
    <property type="molecule type" value="Genomic_DNA"/>
</dbReference>
<dbReference type="Proteomes" id="UP000037035">
    <property type="component" value="Unassembled WGS sequence"/>
</dbReference>
<dbReference type="OrthoDB" id="128308at2759"/>